<evidence type="ECO:0000256" key="1">
    <source>
        <dbReference type="ARBA" id="ARBA00022701"/>
    </source>
</evidence>
<dbReference type="SMART" id="SM00129">
    <property type="entry name" value="KISc"/>
    <property type="match status" value="1"/>
</dbReference>
<dbReference type="GO" id="GO:0003777">
    <property type="term" value="F:microtubule motor activity"/>
    <property type="evidence" value="ECO:0007669"/>
    <property type="project" value="InterPro"/>
</dbReference>
<sequence>MGAYSAVVVNSPSVSVHSLEWRFNGEGNAKMTEFQVDAAFGPSNDNDSVYEALIKPFIRLAFSQGLGTLLAYGQTGSGKTYTMTSIQDRIPEDIFACANELHALSKRAPAGADLCGSGFTISMSLLEIFGNDVFDLLNDHSPVMIMEDATRTMQFPGAKEEVAHTPEELRRLLACGRALRRTQSTAKNSQSSRSHAVCRIRIAKNNALGDSDDVLLHLVDLAGSESNSDSTHHNRDRIRESQSINKSLATLKECIRNRAQARSTPKRHVYIPYRASPLTLLLKETFGVNPERRCPAIVMANMSPNILDVQQTRNKMQYVAPLRI</sequence>
<feature type="binding site" evidence="4">
    <location>
        <begin position="73"/>
        <end position="80"/>
    </location>
    <ligand>
        <name>ATP</name>
        <dbReference type="ChEBI" id="CHEBI:30616"/>
    </ligand>
</feature>
<dbReference type="InterPro" id="IPR027640">
    <property type="entry name" value="Kinesin-like_fam"/>
</dbReference>
<reference evidence="6" key="1">
    <citation type="submission" date="2020-05" db="EMBL/GenBank/DDBJ databases">
        <title>Phylogenomic resolution of chytrid fungi.</title>
        <authorList>
            <person name="Stajich J.E."/>
            <person name="Amses K."/>
            <person name="Simmons R."/>
            <person name="Seto K."/>
            <person name="Myers J."/>
            <person name="Bonds A."/>
            <person name="Quandt C.A."/>
            <person name="Barry K."/>
            <person name="Liu P."/>
            <person name="Grigoriev I."/>
            <person name="Longcore J.E."/>
            <person name="James T.Y."/>
        </authorList>
    </citation>
    <scope>NUCLEOTIDE SEQUENCE</scope>
    <source>
        <strain evidence="6">JEL0379</strain>
    </source>
</reference>
<dbReference type="GO" id="GO:0008017">
    <property type="term" value="F:microtubule binding"/>
    <property type="evidence" value="ECO:0007669"/>
    <property type="project" value="InterPro"/>
</dbReference>
<dbReference type="Proteomes" id="UP001212152">
    <property type="component" value="Unassembled WGS sequence"/>
</dbReference>
<name>A0AAD5TQB4_9FUNG</name>
<dbReference type="InterPro" id="IPR001752">
    <property type="entry name" value="Kinesin_motor_dom"/>
</dbReference>
<evidence type="ECO:0000313" key="6">
    <source>
        <dbReference type="EMBL" id="KAJ3181691.1"/>
    </source>
</evidence>
<keyword evidence="3 4" id="KW-0505">Motor protein</keyword>
<accession>A0AAD5TQB4</accession>
<evidence type="ECO:0000259" key="5">
    <source>
        <dbReference type="PROSITE" id="PS50067"/>
    </source>
</evidence>
<dbReference type="InterPro" id="IPR036961">
    <property type="entry name" value="Kinesin_motor_dom_sf"/>
</dbReference>
<feature type="domain" description="Kinesin motor" evidence="5">
    <location>
        <begin position="1"/>
        <end position="324"/>
    </location>
</feature>
<dbReference type="PROSITE" id="PS50067">
    <property type="entry name" value="KINESIN_MOTOR_2"/>
    <property type="match status" value="1"/>
</dbReference>
<dbReference type="Gene3D" id="3.40.850.10">
    <property type="entry name" value="Kinesin motor domain"/>
    <property type="match status" value="1"/>
</dbReference>
<keyword evidence="4" id="KW-0067">ATP-binding</keyword>
<dbReference type="InterPro" id="IPR027417">
    <property type="entry name" value="P-loop_NTPase"/>
</dbReference>
<dbReference type="GO" id="GO:0007018">
    <property type="term" value="P:microtubule-based movement"/>
    <property type="evidence" value="ECO:0007669"/>
    <property type="project" value="InterPro"/>
</dbReference>
<gene>
    <name evidence="6" type="ORF">HDU87_000709</name>
</gene>
<comment type="caution">
    <text evidence="6">The sequence shown here is derived from an EMBL/GenBank/DDBJ whole genome shotgun (WGS) entry which is preliminary data.</text>
</comment>
<proteinExistence type="inferred from homology"/>
<dbReference type="GO" id="GO:0005524">
    <property type="term" value="F:ATP binding"/>
    <property type="evidence" value="ECO:0007669"/>
    <property type="project" value="UniProtKB-UniRule"/>
</dbReference>
<dbReference type="SUPFAM" id="SSF52540">
    <property type="entry name" value="P-loop containing nucleoside triphosphate hydrolases"/>
    <property type="match status" value="1"/>
</dbReference>
<evidence type="ECO:0000256" key="2">
    <source>
        <dbReference type="ARBA" id="ARBA00023054"/>
    </source>
</evidence>
<keyword evidence="7" id="KW-1185">Reference proteome</keyword>
<dbReference type="PANTHER" id="PTHR47968:SF36">
    <property type="entry name" value="KINESIN HEAVY CHAIN ISOFORM X1"/>
    <property type="match status" value="1"/>
</dbReference>
<dbReference type="Pfam" id="PF00225">
    <property type="entry name" value="Kinesin"/>
    <property type="match status" value="1"/>
</dbReference>
<dbReference type="EMBL" id="JADGJQ010000011">
    <property type="protein sequence ID" value="KAJ3181691.1"/>
    <property type="molecule type" value="Genomic_DNA"/>
</dbReference>
<comment type="similarity">
    <text evidence="4">Belongs to the TRAFAC class myosin-kinesin ATPase superfamily. Kinesin family.</text>
</comment>
<evidence type="ECO:0000256" key="4">
    <source>
        <dbReference type="PROSITE-ProRule" id="PRU00283"/>
    </source>
</evidence>
<evidence type="ECO:0000256" key="3">
    <source>
        <dbReference type="ARBA" id="ARBA00023175"/>
    </source>
</evidence>
<evidence type="ECO:0000313" key="7">
    <source>
        <dbReference type="Proteomes" id="UP001212152"/>
    </source>
</evidence>
<keyword evidence="4" id="KW-0547">Nucleotide-binding</keyword>
<keyword evidence="1" id="KW-0493">Microtubule</keyword>
<keyword evidence="2" id="KW-0175">Coiled coil</keyword>
<dbReference type="PRINTS" id="PR00380">
    <property type="entry name" value="KINESINHEAVY"/>
</dbReference>
<dbReference type="GO" id="GO:0005874">
    <property type="term" value="C:microtubule"/>
    <property type="evidence" value="ECO:0007669"/>
    <property type="project" value="UniProtKB-KW"/>
</dbReference>
<dbReference type="AlphaFoldDB" id="A0AAD5TQB4"/>
<dbReference type="PANTHER" id="PTHR47968">
    <property type="entry name" value="CENTROMERE PROTEIN E"/>
    <property type="match status" value="1"/>
</dbReference>
<protein>
    <recommendedName>
        <fullName evidence="5">Kinesin motor domain-containing protein</fullName>
    </recommendedName>
</protein>
<organism evidence="6 7">
    <name type="scientific">Geranomyces variabilis</name>
    <dbReference type="NCBI Taxonomy" id="109894"/>
    <lineage>
        <taxon>Eukaryota</taxon>
        <taxon>Fungi</taxon>
        <taxon>Fungi incertae sedis</taxon>
        <taxon>Chytridiomycota</taxon>
        <taxon>Chytridiomycota incertae sedis</taxon>
        <taxon>Chytridiomycetes</taxon>
        <taxon>Spizellomycetales</taxon>
        <taxon>Powellomycetaceae</taxon>
        <taxon>Geranomyces</taxon>
    </lineage>
</organism>